<proteinExistence type="predicted"/>
<protein>
    <submittedName>
        <fullName evidence="2">Uncharacterized protein</fullName>
    </submittedName>
</protein>
<dbReference type="Proteomes" id="UP001165663">
    <property type="component" value="Unassembled WGS sequence"/>
</dbReference>
<keyword evidence="3" id="KW-1185">Reference proteome</keyword>
<dbReference type="EMBL" id="BRZI01000039">
    <property type="protein sequence ID" value="GLD32262.1"/>
    <property type="molecule type" value="Genomic_DNA"/>
</dbReference>
<gene>
    <name evidence="2" type="ORF">Mkiyose1413_41450</name>
    <name evidence="1" type="ORF">SRL2020028_49450</name>
</gene>
<comment type="caution">
    <text evidence="2">The sequence shown here is derived from an EMBL/GenBank/DDBJ whole genome shotgun (WGS) entry which is preliminary data.</text>
</comment>
<evidence type="ECO:0000313" key="3">
    <source>
        <dbReference type="Proteomes" id="UP001064782"/>
    </source>
</evidence>
<organism evidence="2 3">
    <name type="scientific">Mycobacterium kiyosense</name>
    <dbReference type="NCBI Taxonomy" id="2871094"/>
    <lineage>
        <taxon>Bacteria</taxon>
        <taxon>Bacillati</taxon>
        <taxon>Actinomycetota</taxon>
        <taxon>Actinomycetes</taxon>
        <taxon>Mycobacteriales</taxon>
        <taxon>Mycobacteriaceae</taxon>
        <taxon>Mycobacterium</taxon>
    </lineage>
</organism>
<evidence type="ECO:0000313" key="2">
    <source>
        <dbReference type="EMBL" id="GLD32262.1"/>
    </source>
</evidence>
<dbReference type="AlphaFoldDB" id="A0A9P3Q9T7"/>
<sequence>MSGQGTLQLDRNNLKQVVKSVEIADIARVEPRRVGVSSRGDQQIHRSRARLTPSIDNCSSDVAVTRGHILVEWQRVEFALNQEKSSQPFTAHGAVFGDKNAEMQLS</sequence>
<dbReference type="Proteomes" id="UP001064782">
    <property type="component" value="Unassembled WGS sequence"/>
</dbReference>
<accession>A0A9P3Q9T7</accession>
<evidence type="ECO:0000313" key="1">
    <source>
        <dbReference type="EMBL" id="GLB85689.1"/>
    </source>
</evidence>
<reference evidence="2" key="1">
    <citation type="submission" date="2022-08" db="EMBL/GenBank/DDBJ databases">
        <title>Mycobacterium kiyosense sp. nov., scotochromogenic slow-glowing species isolated from respiratory specimens.</title>
        <authorList>
            <person name="Fukano H."/>
            <person name="Kazumi Y."/>
            <person name="Sakagami N."/>
            <person name="Ato M."/>
            <person name="Mitarai S."/>
            <person name="Hoshino Y."/>
        </authorList>
    </citation>
    <scope>NUCLEOTIDE SEQUENCE</scope>
    <source>
        <strain evidence="2">1413</strain>
        <strain evidence="1">SRL2020-028</strain>
    </source>
</reference>
<name>A0A9P3Q9T7_9MYCO</name>
<dbReference type="EMBL" id="BRXE01000095">
    <property type="protein sequence ID" value="GLB85689.1"/>
    <property type="molecule type" value="Genomic_DNA"/>
</dbReference>